<dbReference type="InterPro" id="IPR051534">
    <property type="entry name" value="CBASS_pafABC_assoc_protein"/>
</dbReference>
<dbReference type="PANTHER" id="PTHR34580:SF1">
    <property type="entry name" value="PROTEIN PAFC"/>
    <property type="match status" value="1"/>
</dbReference>
<dbReference type="GO" id="GO:0003677">
    <property type="term" value="F:DNA binding"/>
    <property type="evidence" value="ECO:0007669"/>
    <property type="project" value="UniProtKB-KW"/>
</dbReference>
<dbReference type="AlphaFoldDB" id="A0A0N8PMY0"/>
<dbReference type="OrthoDB" id="8595817at2"/>
<reference evidence="4" key="1">
    <citation type="submission" date="2016-10" db="EMBL/GenBank/DDBJ databases">
        <authorList>
            <person name="Varghese N."/>
        </authorList>
    </citation>
    <scope>NUCLEOTIDE SEQUENCE [LARGE SCALE GENOMIC DNA]</scope>
    <source>
        <strain evidence="4">HL 19</strain>
    </source>
</reference>
<dbReference type="InterPro" id="IPR057727">
    <property type="entry name" value="WCX_dom"/>
</dbReference>
<dbReference type="Proteomes" id="UP000183104">
    <property type="component" value="Unassembled WGS sequence"/>
</dbReference>
<accession>A0A0N8PMY0</accession>
<dbReference type="PROSITE" id="PS52050">
    <property type="entry name" value="WYL"/>
    <property type="match status" value="1"/>
</dbReference>
<proteinExistence type="predicted"/>
<evidence type="ECO:0000313" key="3">
    <source>
        <dbReference type="EMBL" id="SCY10681.1"/>
    </source>
</evidence>
<evidence type="ECO:0000259" key="1">
    <source>
        <dbReference type="Pfam" id="PF13280"/>
    </source>
</evidence>
<keyword evidence="3" id="KW-0238">DNA-binding</keyword>
<dbReference type="RefSeq" id="WP_054965959.1">
    <property type="nucleotide sequence ID" value="NZ_FMUN01000003.1"/>
</dbReference>
<dbReference type="Pfam" id="PF25583">
    <property type="entry name" value="WCX"/>
    <property type="match status" value="1"/>
</dbReference>
<dbReference type="STRING" id="381306.AN478_07285"/>
<protein>
    <submittedName>
        <fullName evidence="3">Predicted DNA-binding transcriptional regulator YafY, contains an HTH and WYL domains</fullName>
    </submittedName>
</protein>
<dbReference type="EMBL" id="FMUN01000003">
    <property type="protein sequence ID" value="SCY10681.1"/>
    <property type="molecule type" value="Genomic_DNA"/>
</dbReference>
<keyword evidence="4" id="KW-1185">Reference proteome</keyword>
<name>A0A0N8PMY0_9GAMM</name>
<organism evidence="3 4">
    <name type="scientific">Thiohalorhabdus denitrificans</name>
    <dbReference type="NCBI Taxonomy" id="381306"/>
    <lineage>
        <taxon>Bacteria</taxon>
        <taxon>Pseudomonadati</taxon>
        <taxon>Pseudomonadota</taxon>
        <taxon>Gammaproteobacteria</taxon>
        <taxon>Thiohalorhabdales</taxon>
        <taxon>Thiohalorhabdaceae</taxon>
        <taxon>Thiohalorhabdus</taxon>
    </lineage>
</organism>
<evidence type="ECO:0000313" key="4">
    <source>
        <dbReference type="Proteomes" id="UP000183104"/>
    </source>
</evidence>
<feature type="domain" description="WCX" evidence="2">
    <location>
        <begin position="254"/>
        <end position="328"/>
    </location>
</feature>
<dbReference type="PANTHER" id="PTHR34580">
    <property type="match status" value="1"/>
</dbReference>
<dbReference type="Pfam" id="PF13280">
    <property type="entry name" value="WYL"/>
    <property type="match status" value="1"/>
</dbReference>
<gene>
    <name evidence="3" type="ORF">SAMN05661077_1220</name>
</gene>
<feature type="domain" description="WYL" evidence="1">
    <location>
        <begin position="154"/>
        <end position="217"/>
    </location>
</feature>
<dbReference type="InterPro" id="IPR026881">
    <property type="entry name" value="WYL_dom"/>
</dbReference>
<sequence>MSRSHDAIYRQWLILQQIPRQPQSKSTAELHEVLREEGLEVERRTVQRDLERLSTLFPLCADPDGPGYRWSWLQDGAMVELPSMAPSTALTFLLARDHLAGFFPPSLMAFLAPYFQRAEGVLAESHLAHWREKVRLVHSGPDLDVPEVPEDVRDVVYSGLLEERQLEAGYFSRSRDSYGRRRIHPLGLVGRGGVYYLVARVDDKPEPRQLALHRMDGPALLDAPVAAPEGFDLDHYLQEQAAFSYPRNPECLALRLRVAEEVAFHLAERPLATDQEIEPEDGDTYAVRATVPDTEALRWWLLGFGPSVRVEGPEGLRGEMVRLTREAAAQYG</sequence>
<evidence type="ECO:0000259" key="2">
    <source>
        <dbReference type="Pfam" id="PF25583"/>
    </source>
</evidence>